<organism evidence="1">
    <name type="scientific">Podoviridae sp. ctZDN4</name>
    <dbReference type="NCBI Taxonomy" id="2825258"/>
    <lineage>
        <taxon>Viruses</taxon>
        <taxon>Duplodnaviria</taxon>
        <taxon>Heunggongvirae</taxon>
        <taxon>Uroviricota</taxon>
        <taxon>Caudoviricetes</taxon>
    </lineage>
</organism>
<sequence length="110" mass="12339">MAFTKNTTASNKNAPRVTMDMLHNLHAIVRSVRQVADNCLTFTLRLYGIDLYNMRLVESAKGTFISASATKGKDGKYYDNFRVYFDDAAQAAVEQAVRTAFEDTMSEVEV</sequence>
<protein>
    <submittedName>
        <fullName evidence="1">Putative septation protein</fullName>
    </submittedName>
</protein>
<dbReference type="Gene3D" id="3.30.1120.40">
    <property type="entry name" value="Stage V sporulation protein G"/>
    <property type="match status" value="1"/>
</dbReference>
<dbReference type="EMBL" id="BK016006">
    <property type="protein sequence ID" value="DAF89304.1"/>
    <property type="molecule type" value="Genomic_DNA"/>
</dbReference>
<reference evidence="1" key="1">
    <citation type="journal article" date="2021" name="Proc. Natl. Acad. Sci. U.S.A.">
        <title>A Catalog of Tens of Thousands of Viruses from Human Metagenomes Reveals Hidden Associations with Chronic Diseases.</title>
        <authorList>
            <person name="Tisza M.J."/>
            <person name="Buck C.B."/>
        </authorList>
    </citation>
    <scope>NUCLEOTIDE SEQUENCE</scope>
    <source>
        <strain evidence="1">CtZDN4</strain>
    </source>
</reference>
<accession>A0A8S5U4B1</accession>
<name>A0A8S5U4B1_9CAUD</name>
<proteinExistence type="predicted"/>
<dbReference type="InterPro" id="IPR036751">
    <property type="entry name" value="SpoVG_sf"/>
</dbReference>
<evidence type="ECO:0000313" key="1">
    <source>
        <dbReference type="EMBL" id="DAF89304.1"/>
    </source>
</evidence>
<dbReference type="GO" id="GO:0030435">
    <property type="term" value="P:sporulation resulting in formation of a cellular spore"/>
    <property type="evidence" value="ECO:0007669"/>
    <property type="project" value="InterPro"/>
</dbReference>